<accession>A0A1B1UBG7</accession>
<dbReference type="Gene3D" id="3.40.50.1390">
    <property type="entry name" value="Resolvase, N-terminal catalytic domain"/>
    <property type="match status" value="1"/>
</dbReference>
<dbReference type="SMART" id="SM00857">
    <property type="entry name" value="Resolvase"/>
    <property type="match status" value="1"/>
</dbReference>
<sequence>MGNALVIRRDTQLAKAQRAFHAAQYVRMSTDRQRYSIENQAVVIAAYAQTHNLTIVRTYRDEGESGLKLKNRIGLIQLLDDVQSERADFDHILIYDVSRWGRFQDTDESAYYEFICKQAGIKVSYCAEQFENDGSMVSSIVKNIKRVMAAEYSRELSVKVHAGACRFASMGFKSGGLTPYALQRVLVDEEHQPKGILRKGDRKYIQTDHVKFTTGRSEGSDSREVDLPSVR</sequence>
<dbReference type="GO" id="GO:0003677">
    <property type="term" value="F:DNA binding"/>
    <property type="evidence" value="ECO:0007669"/>
    <property type="project" value="InterPro"/>
</dbReference>
<feature type="domain" description="Resolvase/invertase-type recombinase catalytic" evidence="1">
    <location>
        <begin position="21"/>
        <end position="171"/>
    </location>
</feature>
<keyword evidence="3" id="KW-1185">Reference proteome</keyword>
<dbReference type="CDD" id="cd00338">
    <property type="entry name" value="Ser_Recombinase"/>
    <property type="match status" value="1"/>
</dbReference>
<dbReference type="EMBL" id="CP016428">
    <property type="protein sequence ID" value="ANW00120.1"/>
    <property type="molecule type" value="Genomic_DNA"/>
</dbReference>
<dbReference type="InterPro" id="IPR036162">
    <property type="entry name" value="Resolvase-like_N_sf"/>
</dbReference>
<dbReference type="GO" id="GO:0000150">
    <property type="term" value="F:DNA strand exchange activity"/>
    <property type="evidence" value="ECO:0007669"/>
    <property type="project" value="InterPro"/>
</dbReference>
<name>A0A1B1UBG7_9BRAD</name>
<evidence type="ECO:0000313" key="2">
    <source>
        <dbReference type="EMBL" id="ANW00120.1"/>
    </source>
</evidence>
<evidence type="ECO:0000259" key="1">
    <source>
        <dbReference type="PROSITE" id="PS51736"/>
    </source>
</evidence>
<gene>
    <name evidence="2" type="ORF">LMTR13_07890</name>
</gene>
<dbReference type="Proteomes" id="UP000092839">
    <property type="component" value="Chromosome"/>
</dbReference>
<dbReference type="STRING" id="1274631.LMTR13_07890"/>
<dbReference type="KEGG" id="bic:LMTR13_07890"/>
<dbReference type="RefSeq" id="WP_065727406.1">
    <property type="nucleotide sequence ID" value="NZ_CP016428.1"/>
</dbReference>
<evidence type="ECO:0000313" key="3">
    <source>
        <dbReference type="Proteomes" id="UP000092839"/>
    </source>
</evidence>
<dbReference type="InterPro" id="IPR050639">
    <property type="entry name" value="SSR_resolvase"/>
</dbReference>
<dbReference type="FunFam" id="3.40.50.1390:FF:000008">
    <property type="entry name" value="DNA recombinase"/>
    <property type="match status" value="1"/>
</dbReference>
<protein>
    <recommendedName>
        <fullName evidence="1">Resolvase/invertase-type recombinase catalytic domain-containing protein</fullName>
    </recommendedName>
</protein>
<dbReference type="PROSITE" id="PS51736">
    <property type="entry name" value="RECOMBINASES_3"/>
    <property type="match status" value="1"/>
</dbReference>
<reference evidence="2 3" key="1">
    <citation type="submission" date="2016-07" db="EMBL/GenBank/DDBJ databases">
        <title>Complete genome sequence of Bradyrhizobium icense LMTR 13T, a potential inoculant strain isolated from lima bean (Phaseolus lunatus) in Peru.</title>
        <authorList>
            <person name="Ormeno-Orrillo E."/>
            <person name="Duran D."/>
            <person name="Rogel M.A."/>
            <person name="Rey L."/>
            <person name="Imperial J."/>
            <person name="Ruiz-Argueso T."/>
            <person name="Martinez-Romero E."/>
        </authorList>
    </citation>
    <scope>NUCLEOTIDE SEQUENCE [LARGE SCALE GENOMIC DNA]</scope>
    <source>
        <strain evidence="2 3">LMTR 13</strain>
    </source>
</reference>
<dbReference type="Pfam" id="PF00239">
    <property type="entry name" value="Resolvase"/>
    <property type="match status" value="1"/>
</dbReference>
<dbReference type="SUPFAM" id="SSF53041">
    <property type="entry name" value="Resolvase-like"/>
    <property type="match status" value="1"/>
</dbReference>
<organism evidence="2 3">
    <name type="scientific">Bradyrhizobium icense</name>
    <dbReference type="NCBI Taxonomy" id="1274631"/>
    <lineage>
        <taxon>Bacteria</taxon>
        <taxon>Pseudomonadati</taxon>
        <taxon>Pseudomonadota</taxon>
        <taxon>Alphaproteobacteria</taxon>
        <taxon>Hyphomicrobiales</taxon>
        <taxon>Nitrobacteraceae</taxon>
        <taxon>Bradyrhizobium</taxon>
    </lineage>
</organism>
<dbReference type="PANTHER" id="PTHR30461:SF23">
    <property type="entry name" value="DNA RECOMBINASE-RELATED"/>
    <property type="match status" value="1"/>
</dbReference>
<dbReference type="PANTHER" id="PTHR30461">
    <property type="entry name" value="DNA-INVERTASE FROM LAMBDOID PROPHAGE"/>
    <property type="match status" value="1"/>
</dbReference>
<dbReference type="AlphaFoldDB" id="A0A1B1UBG7"/>
<dbReference type="InterPro" id="IPR006119">
    <property type="entry name" value="Resolv_N"/>
</dbReference>
<dbReference type="OrthoDB" id="7735915at2"/>
<proteinExistence type="predicted"/>